<dbReference type="AlphaFoldDB" id="A0A7G2F3X4"/>
<dbReference type="EMBL" id="LR881469">
    <property type="protein sequence ID" value="CAD5327834.1"/>
    <property type="molecule type" value="Genomic_DNA"/>
</dbReference>
<evidence type="ECO:0000313" key="1">
    <source>
        <dbReference type="EMBL" id="CAD5327834.1"/>
    </source>
</evidence>
<evidence type="ECO:0000313" key="2">
    <source>
        <dbReference type="Proteomes" id="UP000516314"/>
    </source>
</evidence>
<dbReference type="Proteomes" id="UP000516314">
    <property type="component" value="Chromosome 4"/>
</dbReference>
<name>A0A7G2F3X4_ARATH</name>
<accession>A0A7G2F3X4</accession>
<sequence>MNTNIQLKSPISLARCIITSLLLQLITDCRAKSS</sequence>
<reference evidence="1 2" key="1">
    <citation type="submission" date="2020-09" db="EMBL/GenBank/DDBJ databases">
        <authorList>
            <person name="Ashkenazy H."/>
        </authorList>
    </citation>
    <scope>NUCLEOTIDE SEQUENCE [LARGE SCALE GENOMIC DNA]</scope>
    <source>
        <strain evidence="2">cv. Cdm-0</strain>
    </source>
</reference>
<organism evidence="1 2">
    <name type="scientific">Arabidopsis thaliana</name>
    <name type="common">Mouse-ear cress</name>
    <dbReference type="NCBI Taxonomy" id="3702"/>
    <lineage>
        <taxon>Eukaryota</taxon>
        <taxon>Viridiplantae</taxon>
        <taxon>Streptophyta</taxon>
        <taxon>Embryophyta</taxon>
        <taxon>Tracheophyta</taxon>
        <taxon>Spermatophyta</taxon>
        <taxon>Magnoliopsida</taxon>
        <taxon>eudicotyledons</taxon>
        <taxon>Gunneridae</taxon>
        <taxon>Pentapetalae</taxon>
        <taxon>rosids</taxon>
        <taxon>malvids</taxon>
        <taxon>Brassicales</taxon>
        <taxon>Brassicaceae</taxon>
        <taxon>Camelineae</taxon>
        <taxon>Arabidopsis</taxon>
    </lineage>
</organism>
<proteinExistence type="predicted"/>
<gene>
    <name evidence="1" type="ORF">AT9943_LOCUS15518</name>
</gene>
<protein>
    <submittedName>
        <fullName evidence="1">(thale cress) hypothetical protein</fullName>
    </submittedName>
</protein>